<reference evidence="1 2" key="1">
    <citation type="journal article" date="2023" name="bioRxiv">
        <title>An intranuclear bacterial parasite of deep-sea mussels expresses apoptosis inhibitors acquired from its host.</title>
        <authorList>
            <person name="Gonzalez Porras M.A."/>
            <person name="Assie A."/>
            <person name="Tietjen M."/>
            <person name="Violette M."/>
            <person name="Kleiner M."/>
            <person name="Gruber-Vodicka H."/>
            <person name="Dubilier N."/>
            <person name="Leisch N."/>
        </authorList>
    </citation>
    <scope>NUCLEOTIDE SEQUENCE [LARGE SCALE GENOMIC DNA]</scope>
    <source>
        <strain evidence="1">IAP13</strain>
    </source>
</reference>
<accession>A0AA90NNY1</accession>
<dbReference type="SUPFAM" id="SSF51161">
    <property type="entry name" value="Trimeric LpxA-like enzymes"/>
    <property type="match status" value="1"/>
</dbReference>
<dbReference type="InterPro" id="IPR011004">
    <property type="entry name" value="Trimer_LpxA-like_sf"/>
</dbReference>
<organism evidence="1 2">
    <name type="scientific">Candidatus Endonucleibacter bathymodioli</name>
    <dbReference type="NCBI Taxonomy" id="539814"/>
    <lineage>
        <taxon>Bacteria</taxon>
        <taxon>Pseudomonadati</taxon>
        <taxon>Pseudomonadota</taxon>
        <taxon>Gammaproteobacteria</taxon>
        <taxon>Oceanospirillales</taxon>
        <taxon>Endozoicomonadaceae</taxon>
        <taxon>Candidatus Endonucleibacter</taxon>
    </lineage>
</organism>
<gene>
    <name evidence="1" type="ORF">QS748_13240</name>
</gene>
<keyword evidence="2" id="KW-1185">Reference proteome</keyword>
<dbReference type="Proteomes" id="UP001178148">
    <property type="component" value="Unassembled WGS sequence"/>
</dbReference>
<comment type="caution">
    <text evidence="1">The sequence shown here is derived from an EMBL/GenBank/DDBJ whole genome shotgun (WGS) entry which is preliminary data.</text>
</comment>
<protein>
    <recommendedName>
        <fullName evidence="3">Acyltransferase</fullName>
    </recommendedName>
</protein>
<dbReference type="AlphaFoldDB" id="A0AA90NNY1"/>
<sequence length="80" mass="8589">MFDPGYYTENDLMKADFKSVGKNVSIAKNCTIIGLPNISIGDNVRIDGYCSIIAAGTEYVTLGSYIQLVVTACYPPGMVS</sequence>
<dbReference type="EMBL" id="JASXSV010000030">
    <property type="protein sequence ID" value="MDP0590087.1"/>
    <property type="molecule type" value="Genomic_DNA"/>
</dbReference>
<evidence type="ECO:0000313" key="1">
    <source>
        <dbReference type="EMBL" id="MDP0590087.1"/>
    </source>
</evidence>
<dbReference type="Gene3D" id="2.160.10.10">
    <property type="entry name" value="Hexapeptide repeat proteins"/>
    <property type="match status" value="1"/>
</dbReference>
<proteinExistence type="predicted"/>
<evidence type="ECO:0000313" key="2">
    <source>
        <dbReference type="Proteomes" id="UP001178148"/>
    </source>
</evidence>
<evidence type="ECO:0008006" key="3">
    <source>
        <dbReference type="Google" id="ProtNLM"/>
    </source>
</evidence>
<name>A0AA90NNY1_9GAMM</name>